<reference evidence="2" key="1">
    <citation type="submission" date="2018-11" db="EMBL/GenBank/DDBJ databases">
        <authorList>
            <consortium name="Pathogen Informatics"/>
        </authorList>
    </citation>
    <scope>NUCLEOTIDE SEQUENCE</scope>
</reference>
<feature type="region of interest" description="Disordered" evidence="1">
    <location>
        <begin position="1"/>
        <end position="41"/>
    </location>
</feature>
<evidence type="ECO:0000256" key="1">
    <source>
        <dbReference type="SAM" id="MobiDB-lite"/>
    </source>
</evidence>
<dbReference type="AlphaFoldDB" id="A0A3S5CQP8"/>
<comment type="caution">
    <text evidence="2">The sequence shown here is derived from an EMBL/GenBank/DDBJ whole genome shotgun (WGS) entry which is preliminary data.</text>
</comment>
<gene>
    <name evidence="2" type="ORF">PXEA_LOCUS33867</name>
</gene>
<feature type="compositionally biased region" description="Low complexity" evidence="1">
    <location>
        <begin position="26"/>
        <end position="40"/>
    </location>
</feature>
<feature type="compositionally biased region" description="Polar residues" evidence="1">
    <location>
        <begin position="65"/>
        <end position="89"/>
    </location>
</feature>
<feature type="region of interest" description="Disordered" evidence="1">
    <location>
        <begin position="65"/>
        <end position="104"/>
    </location>
</feature>
<accession>A0A3S5CQP8</accession>
<feature type="compositionally biased region" description="Polar residues" evidence="1">
    <location>
        <begin position="1"/>
        <end position="12"/>
    </location>
</feature>
<organism evidence="2 3">
    <name type="scientific">Protopolystoma xenopodis</name>
    <dbReference type="NCBI Taxonomy" id="117903"/>
    <lineage>
        <taxon>Eukaryota</taxon>
        <taxon>Metazoa</taxon>
        <taxon>Spiralia</taxon>
        <taxon>Lophotrochozoa</taxon>
        <taxon>Platyhelminthes</taxon>
        <taxon>Monogenea</taxon>
        <taxon>Polyopisthocotylea</taxon>
        <taxon>Polystomatidea</taxon>
        <taxon>Polystomatidae</taxon>
        <taxon>Protopolystoma</taxon>
    </lineage>
</organism>
<evidence type="ECO:0000313" key="3">
    <source>
        <dbReference type="Proteomes" id="UP000784294"/>
    </source>
</evidence>
<proteinExistence type="predicted"/>
<protein>
    <submittedName>
        <fullName evidence="2">Uncharacterized protein</fullName>
    </submittedName>
</protein>
<name>A0A3S5CQP8_9PLAT</name>
<dbReference type="Proteomes" id="UP000784294">
    <property type="component" value="Unassembled WGS sequence"/>
</dbReference>
<keyword evidence="3" id="KW-1185">Reference proteome</keyword>
<dbReference type="EMBL" id="CAAALY010264857">
    <property type="protein sequence ID" value="VEL40427.1"/>
    <property type="molecule type" value="Genomic_DNA"/>
</dbReference>
<evidence type="ECO:0000313" key="2">
    <source>
        <dbReference type="EMBL" id="VEL40427.1"/>
    </source>
</evidence>
<sequence length="104" mass="10493">MVSSASLFTLPSSPDPVPITATEQISAGSADSAPSPDSSSEIVGHCLATDSIVCTTAACSTTHSLGQSAGLGSTRPNLPVTSTGSQVFNSPMVRELQSPSFIRP</sequence>